<reference evidence="4 5" key="1">
    <citation type="submission" date="2024-08" db="EMBL/GenBank/DDBJ databases">
        <title>Whole-genome sequencing of halo(alkali)philic microorganisms from hypersaline lakes.</title>
        <authorList>
            <person name="Sorokin D.Y."/>
            <person name="Merkel A.Y."/>
            <person name="Messina E."/>
            <person name="Yakimov M."/>
        </authorList>
    </citation>
    <scope>NUCLEOTIDE SEQUENCE [LARGE SCALE GENOMIC DNA]</scope>
    <source>
        <strain evidence="4 5">Cl-TMA</strain>
    </source>
</reference>
<evidence type="ECO:0000259" key="3">
    <source>
        <dbReference type="PROSITE" id="PS51724"/>
    </source>
</evidence>
<dbReference type="RefSeq" id="WP_373656088.1">
    <property type="nucleotide sequence ID" value="NZ_JBGUAW010000007.1"/>
</dbReference>
<keyword evidence="2" id="KW-0472">Membrane</keyword>
<dbReference type="InterPro" id="IPR052521">
    <property type="entry name" value="Cell_div_SPOR-domain"/>
</dbReference>
<dbReference type="Pfam" id="PF05036">
    <property type="entry name" value="SPOR"/>
    <property type="match status" value="1"/>
</dbReference>
<feature type="region of interest" description="Disordered" evidence="1">
    <location>
        <begin position="55"/>
        <end position="160"/>
    </location>
</feature>
<gene>
    <name evidence="4" type="ORF">ACERLL_10730</name>
</gene>
<sequence length="236" mass="25914">MARSSKRGPAPKRRGRRGSRRRNSRLSLLHGLLWFAGGIGLGLLILLPFYLLSGDDGETPAPPAEEQGPSSPDRPPEPEDTPPPEPRADPAPRERDADREESGYRFYTLLPKMEVEVPEPPAPEASEKKPPTQQRRRPSQPSENAESEPVPDGPPAVSEDGAYLVQVASFRDAEAAESLKARLALKSLKAEVVRADLDAQGTWYRVRLGPYAERSAAETVRRRLAADGMDALVMRP</sequence>
<feature type="region of interest" description="Disordered" evidence="1">
    <location>
        <begin position="1"/>
        <end position="22"/>
    </location>
</feature>
<protein>
    <submittedName>
        <fullName evidence="4">SPOR domain-containing protein</fullName>
    </submittedName>
</protein>
<dbReference type="InterPro" id="IPR007730">
    <property type="entry name" value="SPOR-like_dom"/>
</dbReference>
<evidence type="ECO:0000313" key="5">
    <source>
        <dbReference type="Proteomes" id="UP001575181"/>
    </source>
</evidence>
<keyword evidence="2" id="KW-0812">Transmembrane</keyword>
<evidence type="ECO:0000313" key="4">
    <source>
        <dbReference type="EMBL" id="MFA9461300.1"/>
    </source>
</evidence>
<dbReference type="PANTHER" id="PTHR38687">
    <property type="entry name" value="CELL DIVISION PROTEIN DEDD-RELATED"/>
    <property type="match status" value="1"/>
</dbReference>
<accession>A0ABV4TYZ0</accession>
<evidence type="ECO:0000256" key="1">
    <source>
        <dbReference type="SAM" id="MobiDB-lite"/>
    </source>
</evidence>
<evidence type="ECO:0000256" key="2">
    <source>
        <dbReference type="SAM" id="Phobius"/>
    </source>
</evidence>
<keyword evidence="5" id="KW-1185">Reference proteome</keyword>
<dbReference type="EMBL" id="JBGUAW010000007">
    <property type="protein sequence ID" value="MFA9461300.1"/>
    <property type="molecule type" value="Genomic_DNA"/>
</dbReference>
<dbReference type="PANTHER" id="PTHR38687:SF1">
    <property type="entry name" value="CELL DIVISION PROTEIN DEDD"/>
    <property type="match status" value="1"/>
</dbReference>
<dbReference type="InterPro" id="IPR036680">
    <property type="entry name" value="SPOR-like_sf"/>
</dbReference>
<feature type="domain" description="SPOR" evidence="3">
    <location>
        <begin position="157"/>
        <end position="236"/>
    </location>
</feature>
<dbReference type="Gene3D" id="3.30.70.1070">
    <property type="entry name" value="Sporulation related repeat"/>
    <property type="match status" value="1"/>
</dbReference>
<feature type="transmembrane region" description="Helical" evidence="2">
    <location>
        <begin position="26"/>
        <end position="52"/>
    </location>
</feature>
<dbReference type="SUPFAM" id="SSF110997">
    <property type="entry name" value="Sporulation related repeat"/>
    <property type="match status" value="1"/>
</dbReference>
<proteinExistence type="predicted"/>
<comment type="caution">
    <text evidence="4">The sequence shown here is derived from an EMBL/GenBank/DDBJ whole genome shotgun (WGS) entry which is preliminary data.</text>
</comment>
<organism evidence="4 5">
    <name type="scientific">Thiohalorhabdus methylotrophus</name>
    <dbReference type="NCBI Taxonomy" id="3242694"/>
    <lineage>
        <taxon>Bacteria</taxon>
        <taxon>Pseudomonadati</taxon>
        <taxon>Pseudomonadota</taxon>
        <taxon>Gammaproteobacteria</taxon>
        <taxon>Thiohalorhabdales</taxon>
        <taxon>Thiohalorhabdaceae</taxon>
        <taxon>Thiohalorhabdus</taxon>
    </lineage>
</organism>
<dbReference type="Proteomes" id="UP001575181">
    <property type="component" value="Unassembled WGS sequence"/>
</dbReference>
<dbReference type="PROSITE" id="PS51724">
    <property type="entry name" value="SPOR"/>
    <property type="match status" value="1"/>
</dbReference>
<name>A0ABV4TYZ0_9GAMM</name>
<keyword evidence="2" id="KW-1133">Transmembrane helix</keyword>
<feature type="compositionally biased region" description="Basic and acidic residues" evidence="1">
    <location>
        <begin position="86"/>
        <end position="103"/>
    </location>
</feature>